<evidence type="ECO:0000313" key="1">
    <source>
        <dbReference type="EMBL" id="KAK6763703.1"/>
    </source>
</evidence>
<keyword evidence="2" id="KW-1185">Reference proteome</keyword>
<accession>A0ABR1EM53</accession>
<protein>
    <submittedName>
        <fullName evidence="1">Uncharacterized protein</fullName>
    </submittedName>
</protein>
<gene>
    <name evidence="1" type="primary">Necator_chrX.g24308</name>
    <name evidence="1" type="ORF">RB195_024143</name>
</gene>
<name>A0ABR1EM53_NECAM</name>
<dbReference type="EMBL" id="JAVFWL010000006">
    <property type="protein sequence ID" value="KAK6763703.1"/>
    <property type="molecule type" value="Genomic_DNA"/>
</dbReference>
<dbReference type="Proteomes" id="UP001303046">
    <property type="component" value="Unassembled WGS sequence"/>
</dbReference>
<sequence>MLNEIPPTCVYSCWSTDQKEVLRCGLLHKVHPECGKKDVSVLLTRKKFAYADAESVYETGEELFLGTSTIEVLVELASSSTRVWQRTSTLSNNLRPESDVCG</sequence>
<comment type="caution">
    <text evidence="1">The sequence shown here is derived from an EMBL/GenBank/DDBJ whole genome shotgun (WGS) entry which is preliminary data.</text>
</comment>
<evidence type="ECO:0000313" key="2">
    <source>
        <dbReference type="Proteomes" id="UP001303046"/>
    </source>
</evidence>
<proteinExistence type="predicted"/>
<organism evidence="1 2">
    <name type="scientific">Necator americanus</name>
    <name type="common">Human hookworm</name>
    <dbReference type="NCBI Taxonomy" id="51031"/>
    <lineage>
        <taxon>Eukaryota</taxon>
        <taxon>Metazoa</taxon>
        <taxon>Ecdysozoa</taxon>
        <taxon>Nematoda</taxon>
        <taxon>Chromadorea</taxon>
        <taxon>Rhabditida</taxon>
        <taxon>Rhabditina</taxon>
        <taxon>Rhabditomorpha</taxon>
        <taxon>Strongyloidea</taxon>
        <taxon>Ancylostomatidae</taxon>
        <taxon>Bunostominae</taxon>
        <taxon>Necator</taxon>
    </lineage>
</organism>
<reference evidence="1 2" key="1">
    <citation type="submission" date="2023-08" db="EMBL/GenBank/DDBJ databases">
        <title>A Necator americanus chromosomal reference genome.</title>
        <authorList>
            <person name="Ilik V."/>
            <person name="Petrzelkova K.J."/>
            <person name="Pardy F."/>
            <person name="Fuh T."/>
            <person name="Niatou-Singa F.S."/>
            <person name="Gouil Q."/>
            <person name="Baker L."/>
            <person name="Ritchie M.E."/>
            <person name="Jex A.R."/>
            <person name="Gazzola D."/>
            <person name="Li H."/>
            <person name="Toshio Fujiwara R."/>
            <person name="Zhan B."/>
            <person name="Aroian R.V."/>
            <person name="Pafco B."/>
            <person name="Schwarz E.M."/>
        </authorList>
    </citation>
    <scope>NUCLEOTIDE SEQUENCE [LARGE SCALE GENOMIC DNA]</scope>
    <source>
        <strain evidence="1 2">Aroian</strain>
        <tissue evidence="1">Whole animal</tissue>
    </source>
</reference>